<name>A0A934P9T3_9STRE</name>
<dbReference type="NCBIfam" id="TIGR02095">
    <property type="entry name" value="glgA"/>
    <property type="match status" value="1"/>
</dbReference>
<evidence type="ECO:0000256" key="1">
    <source>
        <dbReference type="ARBA" id="ARBA00001478"/>
    </source>
</evidence>
<dbReference type="InterPro" id="IPR013534">
    <property type="entry name" value="Starch_synth_cat_dom"/>
</dbReference>
<keyword evidence="5 7" id="KW-0808">Transferase</keyword>
<evidence type="ECO:0000256" key="7">
    <source>
        <dbReference type="HAMAP-Rule" id="MF_00484"/>
    </source>
</evidence>
<dbReference type="InterPro" id="IPR011835">
    <property type="entry name" value="GS/SS"/>
</dbReference>
<comment type="similarity">
    <text evidence="3 7">Belongs to the glycosyltransferase 1 family. Bacterial/plant glycogen synthase subfamily.</text>
</comment>
<feature type="domain" description="Glycosyl transferase family 1" evidence="8">
    <location>
        <begin position="284"/>
        <end position="419"/>
    </location>
</feature>
<keyword evidence="4 7" id="KW-0328">Glycosyltransferase</keyword>
<comment type="pathway">
    <text evidence="7">Glycan biosynthesis; glycogen biosynthesis.</text>
</comment>
<dbReference type="NCBIfam" id="NF001898">
    <property type="entry name" value="PRK00654.1-1"/>
    <property type="match status" value="1"/>
</dbReference>
<feature type="domain" description="Starch synthase catalytic" evidence="9">
    <location>
        <begin position="2"/>
        <end position="236"/>
    </location>
</feature>
<dbReference type="Proteomes" id="UP000644875">
    <property type="component" value="Unassembled WGS sequence"/>
</dbReference>
<keyword evidence="6 7" id="KW-0320">Glycogen biosynthesis</keyword>
<keyword evidence="11" id="KW-1185">Reference proteome</keyword>
<dbReference type="AlphaFoldDB" id="A0A934P9T3"/>
<accession>A0A934P9T3</accession>
<dbReference type="GO" id="GO:0009011">
    <property type="term" value="F:alpha-1,4-glucan glucosyltransferase (ADP-glucose donor) activity"/>
    <property type="evidence" value="ECO:0007669"/>
    <property type="project" value="UniProtKB-UniRule"/>
</dbReference>
<evidence type="ECO:0000256" key="2">
    <source>
        <dbReference type="ARBA" id="ARBA00002764"/>
    </source>
</evidence>
<evidence type="ECO:0000259" key="8">
    <source>
        <dbReference type="Pfam" id="PF00534"/>
    </source>
</evidence>
<evidence type="ECO:0000256" key="3">
    <source>
        <dbReference type="ARBA" id="ARBA00010281"/>
    </source>
</evidence>
<reference evidence="10 11" key="1">
    <citation type="journal article" date="2021" name="Int. J. Syst. Evol. Microbiol.">
        <title>Streptococcus vicugnae sp. nov., isolated from faeces of alpacas (Vicugna pacos) and cattle (Bos taurus), Streptococcus zalophi sp. nov., and Streptococcus pacificus sp. nov., isolated from respiratory tract of California sea lions (Zalophus californianus).</title>
        <authorList>
            <person name="Volokhov D.V."/>
            <person name="Zagorodnyaya T.A."/>
            <person name="Shen Z."/>
            <person name="Blom J."/>
            <person name="Furtak V.A."/>
            <person name="Eisenberg T."/>
            <person name="Fan P."/>
            <person name="Jeong K.C."/>
            <person name="Gao Y."/>
            <person name="Zhang S."/>
            <person name="Amselle M."/>
        </authorList>
    </citation>
    <scope>NUCLEOTIDE SEQUENCE [LARGE SCALE GENOMIC DNA]</scope>
    <source>
        <strain evidence="11">CSL7508-lung</strain>
    </source>
</reference>
<dbReference type="Gene3D" id="3.40.50.2000">
    <property type="entry name" value="Glycogen Phosphorylase B"/>
    <property type="match status" value="2"/>
</dbReference>
<evidence type="ECO:0000313" key="10">
    <source>
        <dbReference type="EMBL" id="MBJ8349581.1"/>
    </source>
</evidence>
<dbReference type="SUPFAM" id="SSF53756">
    <property type="entry name" value="UDP-Glycosyltransferase/glycogen phosphorylase"/>
    <property type="match status" value="1"/>
</dbReference>
<evidence type="ECO:0000259" key="9">
    <source>
        <dbReference type="Pfam" id="PF08323"/>
    </source>
</evidence>
<dbReference type="PANTHER" id="PTHR45825">
    <property type="entry name" value="GRANULE-BOUND STARCH SYNTHASE 1, CHLOROPLASTIC/AMYLOPLASTIC"/>
    <property type="match status" value="1"/>
</dbReference>
<sequence length="476" mass="54422">MKIMFVAAEASPFVKTGGLGDVIGALPKSLVKKGHDVSVVLPYYDSIDYQFADQVEDVLYYFTNVGWRHQYVGVKKLIQNNVTFYFLDNRDYFFRGTVYGEWDDGERFAFFQLAAIELMEKLDFIPDVLHAHDYHTAMIPYLLKEKYQWIEAYQAIKTVFTIHNIEFQGQFEPGMLWDLFGVGLERYEDGTLRWNDCLNWMKAGVLYADSVTTVSPSYAEEIMTSVFGKGLETVMRMEANKLTGIVNGIDTDLFNPETDTHLIANFSYENMTNKALNKSDLQEHAGLPVREDVPLIGIVSRLTDQKGFDLVVRELHNILQYDLQIVLLGTGNNGFENAFSWFASKYPDKLSANITFDLEFAQKIYAGSDLFLMPSAFEPCGLSQMMAMRYGTLPIVHEVGGLKDTVIPYNAYDKTGTGFSFNHFSGYWLTKAVEGAIELYYNNKEDFKHLQQSAMKQDFSWDTASKAYDELYRKLL</sequence>
<dbReference type="RefSeq" id="WP_199567508.1">
    <property type="nucleotide sequence ID" value="NZ_JAENBP010000003.1"/>
</dbReference>
<dbReference type="HAMAP" id="MF_00484">
    <property type="entry name" value="Glycogen_synth"/>
    <property type="match status" value="1"/>
</dbReference>
<evidence type="ECO:0000256" key="4">
    <source>
        <dbReference type="ARBA" id="ARBA00022676"/>
    </source>
</evidence>
<protein>
    <recommendedName>
        <fullName evidence="7">Glycogen synthase</fullName>
        <ecNumber evidence="7">2.4.1.21</ecNumber>
    </recommendedName>
    <alternativeName>
        <fullName evidence="7">Starch [bacterial glycogen] synthase</fullName>
    </alternativeName>
</protein>
<organism evidence="10 11">
    <name type="scientific">Streptococcus zalophi</name>
    <dbReference type="NCBI Taxonomy" id="640031"/>
    <lineage>
        <taxon>Bacteria</taxon>
        <taxon>Bacillati</taxon>
        <taxon>Bacillota</taxon>
        <taxon>Bacilli</taxon>
        <taxon>Lactobacillales</taxon>
        <taxon>Streptococcaceae</taxon>
        <taxon>Streptococcus</taxon>
    </lineage>
</organism>
<evidence type="ECO:0000256" key="6">
    <source>
        <dbReference type="ARBA" id="ARBA00023056"/>
    </source>
</evidence>
<dbReference type="GO" id="GO:0005978">
    <property type="term" value="P:glycogen biosynthetic process"/>
    <property type="evidence" value="ECO:0007669"/>
    <property type="project" value="UniProtKB-UniRule"/>
</dbReference>
<comment type="catalytic activity">
    <reaction evidence="1 7">
        <text>[(1-&gt;4)-alpha-D-glucosyl](n) + ADP-alpha-D-glucose = [(1-&gt;4)-alpha-D-glucosyl](n+1) + ADP + H(+)</text>
        <dbReference type="Rhea" id="RHEA:18189"/>
        <dbReference type="Rhea" id="RHEA-COMP:9584"/>
        <dbReference type="Rhea" id="RHEA-COMP:9587"/>
        <dbReference type="ChEBI" id="CHEBI:15378"/>
        <dbReference type="ChEBI" id="CHEBI:15444"/>
        <dbReference type="ChEBI" id="CHEBI:57498"/>
        <dbReference type="ChEBI" id="CHEBI:456216"/>
        <dbReference type="EC" id="2.4.1.21"/>
    </reaction>
</comment>
<comment type="caution">
    <text evidence="10">The sequence shown here is derived from an EMBL/GenBank/DDBJ whole genome shotgun (WGS) entry which is preliminary data.</text>
</comment>
<proteinExistence type="inferred from homology"/>
<feature type="binding site" evidence="7">
    <location>
        <position position="15"/>
    </location>
    <ligand>
        <name>ADP-alpha-D-glucose</name>
        <dbReference type="ChEBI" id="CHEBI:57498"/>
    </ligand>
</feature>
<dbReference type="Pfam" id="PF00534">
    <property type="entry name" value="Glycos_transf_1"/>
    <property type="match status" value="1"/>
</dbReference>
<dbReference type="GO" id="GO:0004373">
    <property type="term" value="F:alpha-1,4-glucan glucosyltransferase (UDP-glucose donor) activity"/>
    <property type="evidence" value="ECO:0007669"/>
    <property type="project" value="InterPro"/>
</dbReference>
<dbReference type="EMBL" id="JAENBP010000003">
    <property type="protein sequence ID" value="MBJ8349581.1"/>
    <property type="molecule type" value="Genomic_DNA"/>
</dbReference>
<gene>
    <name evidence="7 10" type="primary">glgA</name>
    <name evidence="10" type="ORF">JHK64_02910</name>
</gene>
<dbReference type="PANTHER" id="PTHR45825:SF11">
    <property type="entry name" value="ALPHA AMYLASE DOMAIN-CONTAINING PROTEIN"/>
    <property type="match status" value="1"/>
</dbReference>
<dbReference type="InterPro" id="IPR001296">
    <property type="entry name" value="Glyco_trans_1"/>
</dbReference>
<dbReference type="EC" id="2.4.1.21" evidence="7"/>
<evidence type="ECO:0000256" key="5">
    <source>
        <dbReference type="ARBA" id="ARBA00022679"/>
    </source>
</evidence>
<comment type="function">
    <text evidence="2 7">Synthesizes alpha-1,4-glucan chains using ADP-glucose.</text>
</comment>
<dbReference type="CDD" id="cd03791">
    <property type="entry name" value="GT5_Glycogen_synthase_DULL1-like"/>
    <property type="match status" value="1"/>
</dbReference>
<evidence type="ECO:0000313" key="11">
    <source>
        <dbReference type="Proteomes" id="UP000644875"/>
    </source>
</evidence>
<dbReference type="Pfam" id="PF08323">
    <property type="entry name" value="Glyco_transf_5"/>
    <property type="match status" value="1"/>
</dbReference>